<keyword evidence="1" id="KW-0812">Transmembrane</keyword>
<comment type="caution">
    <text evidence="2">The sequence shown here is derived from an EMBL/GenBank/DDBJ whole genome shotgun (WGS) entry which is preliminary data.</text>
</comment>
<keyword evidence="1" id="KW-0472">Membrane</keyword>
<accession>A0A2W6AV21</accession>
<evidence type="ECO:0000313" key="2">
    <source>
        <dbReference type="EMBL" id="PZR81681.1"/>
    </source>
</evidence>
<feature type="transmembrane region" description="Helical" evidence="1">
    <location>
        <begin position="84"/>
        <end position="102"/>
    </location>
</feature>
<dbReference type="EMBL" id="QHBU01000100">
    <property type="protein sequence ID" value="PZR81681.1"/>
    <property type="molecule type" value="Genomic_DNA"/>
</dbReference>
<reference evidence="2 3" key="1">
    <citation type="journal article" date="2017" name="Nature">
        <title>Atmospheric trace gases support primary production in Antarctic desert surface soil.</title>
        <authorList>
            <person name="Ji M."/>
            <person name="Greening C."/>
            <person name="Vanwonterghem I."/>
            <person name="Carere C.R."/>
            <person name="Bay S.K."/>
            <person name="Steen J.A."/>
            <person name="Montgomery K."/>
            <person name="Lines T."/>
            <person name="Beardall J."/>
            <person name="van Dorst J."/>
            <person name="Snape I."/>
            <person name="Stott M.B."/>
            <person name="Hugenholtz P."/>
            <person name="Ferrari B.C."/>
        </authorList>
    </citation>
    <scope>NUCLEOTIDE SEQUENCE [LARGE SCALE GENOMIC DNA]</scope>
    <source>
        <strain evidence="2">RRmetagenome_bin12</strain>
    </source>
</reference>
<evidence type="ECO:0000256" key="1">
    <source>
        <dbReference type="SAM" id="Phobius"/>
    </source>
</evidence>
<dbReference type="AlphaFoldDB" id="A0A2W6AV21"/>
<gene>
    <name evidence="2" type="ORF">DLM65_05390</name>
</gene>
<feature type="transmembrane region" description="Helical" evidence="1">
    <location>
        <begin position="59"/>
        <end position="78"/>
    </location>
</feature>
<evidence type="ECO:0000313" key="3">
    <source>
        <dbReference type="Proteomes" id="UP000248724"/>
    </source>
</evidence>
<keyword evidence="1" id="KW-1133">Transmembrane helix</keyword>
<sequence length="132" mass="14502">MPLVAIWLLVLVPQVVRHRLERRREMVESFQQSLQALARGERGGPVVACRRSPTQRRRAIFNGLLLSMALSLATAIVLPSKSTLVVHLAVDNLFLAYVGLLVRCRDSASQAATTSRPADLVVTPRVVQPILG</sequence>
<dbReference type="Proteomes" id="UP000248724">
    <property type="component" value="Unassembled WGS sequence"/>
</dbReference>
<protein>
    <submittedName>
        <fullName evidence="2">Uncharacterized protein</fullName>
    </submittedName>
</protein>
<name>A0A2W6AV21_9BACT</name>
<proteinExistence type="predicted"/>
<organism evidence="2 3">
    <name type="scientific">Candidatus Aeolococcus gillhamiae</name>
    <dbReference type="NCBI Taxonomy" id="3127015"/>
    <lineage>
        <taxon>Bacteria</taxon>
        <taxon>Bacillati</taxon>
        <taxon>Candidatus Dormiibacterota</taxon>
        <taxon>Candidatus Dormibacteria</taxon>
        <taxon>Candidatus Aeolococcales</taxon>
        <taxon>Candidatus Aeolococcaceae</taxon>
        <taxon>Candidatus Aeolococcus</taxon>
    </lineage>
</organism>